<protein>
    <submittedName>
        <fullName evidence="1">Uncharacterized protein</fullName>
    </submittedName>
</protein>
<reference evidence="1 2" key="1">
    <citation type="submission" date="2013-10" db="EMBL/GenBank/DDBJ databases">
        <title>Whole Genome Shotgun Sequence of Photorhabdus temperata J3.</title>
        <authorList>
            <person name="Park G.-S."/>
            <person name="Hong S.-J."/>
            <person name="Shin J.-H."/>
        </authorList>
    </citation>
    <scope>NUCLEOTIDE SEQUENCE [LARGE SCALE GENOMIC DNA]</scope>
    <source>
        <strain evidence="1 2">J3</strain>
    </source>
</reference>
<evidence type="ECO:0000313" key="2">
    <source>
        <dbReference type="Proteomes" id="UP000017133"/>
    </source>
</evidence>
<dbReference type="PATRIC" id="fig|1389415.4.peg.4230"/>
<sequence length="60" mass="6887">MLKQLKLEFNTAYREVGEAREALAKMAGKLEVAQVQNASLLVAVQKSITRYWLLWSAWFS</sequence>
<name>U7QVH4_PHOTE</name>
<accession>U7QVH4</accession>
<dbReference type="Proteomes" id="UP000017133">
    <property type="component" value="Unassembled WGS sequence"/>
</dbReference>
<proteinExistence type="predicted"/>
<dbReference type="AlphaFoldDB" id="U7QVH4"/>
<gene>
    <name evidence="1" type="ORF">O185_21140</name>
</gene>
<evidence type="ECO:0000313" key="1">
    <source>
        <dbReference type="EMBL" id="ERT11115.1"/>
    </source>
</evidence>
<organism evidence="1 2">
    <name type="scientific">Photorhabdus temperata J3</name>
    <dbReference type="NCBI Taxonomy" id="1389415"/>
    <lineage>
        <taxon>Bacteria</taxon>
        <taxon>Pseudomonadati</taxon>
        <taxon>Pseudomonadota</taxon>
        <taxon>Gammaproteobacteria</taxon>
        <taxon>Enterobacterales</taxon>
        <taxon>Morganellaceae</taxon>
        <taxon>Photorhabdus</taxon>
    </lineage>
</organism>
<dbReference type="EMBL" id="AXDT01000226">
    <property type="protein sequence ID" value="ERT11115.1"/>
    <property type="molecule type" value="Genomic_DNA"/>
</dbReference>
<comment type="caution">
    <text evidence="1">The sequence shown here is derived from an EMBL/GenBank/DDBJ whole genome shotgun (WGS) entry which is preliminary data.</text>
</comment>
<keyword evidence="2" id="KW-1185">Reference proteome</keyword>